<keyword evidence="2" id="KW-0238">DNA-binding</keyword>
<dbReference type="OrthoDB" id="9807064at2"/>
<dbReference type="InterPro" id="IPR008988">
    <property type="entry name" value="Transcriptional_repressor_C"/>
</dbReference>
<dbReference type="SUPFAM" id="SSF46785">
    <property type="entry name" value="Winged helix' DNA-binding domain"/>
    <property type="match status" value="1"/>
</dbReference>
<evidence type="ECO:0000256" key="1">
    <source>
        <dbReference type="ARBA" id="ARBA00022598"/>
    </source>
</evidence>
<protein>
    <recommendedName>
        <fullName evidence="2">Bifunctional ligase/repressor BirA</fullName>
    </recommendedName>
    <alternativeName>
        <fullName evidence="2">Biotin operon repressor</fullName>
    </alternativeName>
    <alternativeName>
        <fullName evidence="2">Biotin--[acetyl-CoA-carboxylase] ligase</fullName>
        <ecNumber evidence="2">6.3.4.15</ecNumber>
    </alternativeName>
    <alternativeName>
        <fullName evidence="2">Biotin--protein ligase</fullName>
    </alternativeName>
    <alternativeName>
        <fullName evidence="2">Biotin-[acetyl-CoA carboxylase] synthetase</fullName>
    </alternativeName>
</protein>
<dbReference type="GO" id="GO:0005524">
    <property type="term" value="F:ATP binding"/>
    <property type="evidence" value="ECO:0007669"/>
    <property type="project" value="UniProtKB-UniRule"/>
</dbReference>
<organism evidence="4 5">
    <name type="scientific">Marinobacter nanhaiticus D15-8W</name>
    <dbReference type="NCBI Taxonomy" id="626887"/>
    <lineage>
        <taxon>Bacteria</taxon>
        <taxon>Pseudomonadati</taxon>
        <taxon>Pseudomonadota</taxon>
        <taxon>Gammaproteobacteria</taxon>
        <taxon>Pseudomonadales</taxon>
        <taxon>Marinobacteraceae</taxon>
        <taxon>Marinobacter</taxon>
    </lineage>
</organism>
<dbReference type="AlphaFoldDB" id="N6X0E7"/>
<dbReference type="HAMAP" id="MF_00978">
    <property type="entry name" value="Bifunct_BirA"/>
    <property type="match status" value="1"/>
</dbReference>
<dbReference type="Gene3D" id="3.30.930.10">
    <property type="entry name" value="Bira Bifunctional Protein, Domain 2"/>
    <property type="match status" value="1"/>
</dbReference>
<dbReference type="NCBIfam" id="NF008847">
    <property type="entry name" value="PRK11886.1-2"/>
    <property type="match status" value="1"/>
</dbReference>
<dbReference type="PATRIC" id="fig|626887.3.peg.2772"/>
<dbReference type="HOGENOM" id="CLU_051096_4_0_6"/>
<gene>
    <name evidence="2" type="primary">birA</name>
    <name evidence="4" type="ORF">J057_13862</name>
</gene>
<dbReference type="GO" id="GO:0005737">
    <property type="term" value="C:cytoplasm"/>
    <property type="evidence" value="ECO:0007669"/>
    <property type="project" value="TreeGrafter"/>
</dbReference>
<dbReference type="Gene3D" id="1.10.10.10">
    <property type="entry name" value="Winged helix-like DNA-binding domain superfamily/Winged helix DNA-binding domain"/>
    <property type="match status" value="1"/>
</dbReference>
<dbReference type="GO" id="GO:0004077">
    <property type="term" value="F:biotin--[biotin carboxyl-carrier protein] ligase activity"/>
    <property type="evidence" value="ECO:0007669"/>
    <property type="project" value="UniProtKB-UniRule"/>
</dbReference>
<dbReference type="STRING" id="626887.J057_13862"/>
<reference evidence="4 5" key="1">
    <citation type="journal article" date="2013" name="Genome Announc.">
        <title>Genome Sequence of the Polycyclic Aromatic Hydrocarbon-Degrading Bacterium Strain Marinobacter nanhaiticus D15-8WT.</title>
        <authorList>
            <person name="Cui Z."/>
            <person name="Gao W."/>
            <person name="Li Q."/>
            <person name="Xu G."/>
            <person name="Zheng L."/>
        </authorList>
    </citation>
    <scope>NUCLEOTIDE SEQUENCE [LARGE SCALE GENOMIC DNA]</scope>
    <source>
        <strain evidence="4 5">D15-8W</strain>
    </source>
</reference>
<dbReference type="InterPro" id="IPR004408">
    <property type="entry name" value="Biotin_CoA_COase_ligase"/>
</dbReference>
<dbReference type="Pfam" id="PF08279">
    <property type="entry name" value="HTH_11"/>
    <property type="match status" value="1"/>
</dbReference>
<feature type="binding site" evidence="2">
    <location>
        <position position="114"/>
    </location>
    <ligand>
        <name>biotin</name>
        <dbReference type="ChEBI" id="CHEBI:57586"/>
    </ligand>
</feature>
<dbReference type="eggNOG" id="COG1654">
    <property type="taxonomic scope" value="Bacteria"/>
</dbReference>
<comment type="caution">
    <text evidence="4">The sequence shown here is derived from an EMBL/GenBank/DDBJ whole genome shotgun (WGS) entry which is preliminary data.</text>
</comment>
<dbReference type="PANTHER" id="PTHR12835:SF5">
    <property type="entry name" value="BIOTIN--PROTEIN LIGASE"/>
    <property type="match status" value="1"/>
</dbReference>
<keyword evidence="2" id="KW-0547">Nucleotide-binding</keyword>
<keyword evidence="2" id="KW-0804">Transcription</keyword>
<evidence type="ECO:0000256" key="2">
    <source>
        <dbReference type="HAMAP-Rule" id="MF_00978"/>
    </source>
</evidence>
<dbReference type="Pfam" id="PF03099">
    <property type="entry name" value="BPL_LplA_LipB"/>
    <property type="match status" value="1"/>
</dbReference>
<keyword evidence="2" id="KW-0067">ATP-binding</keyword>
<dbReference type="SUPFAM" id="SSF55681">
    <property type="entry name" value="Class II aaRS and biotin synthetases"/>
    <property type="match status" value="1"/>
</dbReference>
<dbReference type="EMBL" id="APLQ01000012">
    <property type="protein sequence ID" value="ENO14528.2"/>
    <property type="molecule type" value="Genomic_DNA"/>
</dbReference>
<evidence type="ECO:0000313" key="4">
    <source>
        <dbReference type="EMBL" id="ENO14528.2"/>
    </source>
</evidence>
<feature type="domain" description="BPL/LPL catalytic" evidence="3">
    <location>
        <begin position="74"/>
        <end position="257"/>
    </location>
</feature>
<comment type="catalytic activity">
    <reaction evidence="2">
        <text>biotin + L-lysyl-[protein] + ATP = N(6)-biotinyl-L-lysyl-[protein] + AMP + diphosphate + H(+)</text>
        <dbReference type="Rhea" id="RHEA:11756"/>
        <dbReference type="Rhea" id="RHEA-COMP:9752"/>
        <dbReference type="Rhea" id="RHEA-COMP:10505"/>
        <dbReference type="ChEBI" id="CHEBI:15378"/>
        <dbReference type="ChEBI" id="CHEBI:29969"/>
        <dbReference type="ChEBI" id="CHEBI:30616"/>
        <dbReference type="ChEBI" id="CHEBI:33019"/>
        <dbReference type="ChEBI" id="CHEBI:57586"/>
        <dbReference type="ChEBI" id="CHEBI:83144"/>
        <dbReference type="ChEBI" id="CHEBI:456215"/>
        <dbReference type="EC" id="6.3.4.15"/>
    </reaction>
</comment>
<dbReference type="eggNOG" id="COG0340">
    <property type="taxonomic scope" value="Bacteria"/>
</dbReference>
<dbReference type="CDD" id="cd16442">
    <property type="entry name" value="BPL"/>
    <property type="match status" value="1"/>
</dbReference>
<dbReference type="InterPro" id="IPR004143">
    <property type="entry name" value="BPL_LPL_catalytic"/>
</dbReference>
<evidence type="ECO:0000259" key="3">
    <source>
        <dbReference type="PROSITE" id="PS51733"/>
    </source>
</evidence>
<dbReference type="InterPro" id="IPR030855">
    <property type="entry name" value="Bifunct_BirA"/>
</dbReference>
<keyword evidence="1 2" id="KW-0436">Ligase</keyword>
<feature type="DNA-binding region" description="H-T-H motif" evidence="2">
    <location>
        <begin position="18"/>
        <end position="37"/>
    </location>
</feature>
<sequence>MKDNVLLSLLADGEWHSGEDMAKALGVSRTAIWKQLNRVMEQGLGVERVRGKGYRLVDEVDLIDQEVILRQLPDELAGDLQLEVFGAIDSTNAYLMQNADVPDKRVRICIADQQTQGRGRRGRAWSSPSGENVYLSMALRLAGGFAALDGLSLVVGVAVARALERLGLKEASLKWPNDVLVDARKLAGILIELQGELEGAARVVIGIGINVHMSDREKQVDQPWISLDQAAPYGNWKRNEIIGAVIEETLSVLRGFEQAGFSAYRDDWQCRDALRGVALRTEPDGDEGIGAGIDRSGAYLLNTAEGEKVLRAGEISVRRQL</sequence>
<feature type="binding site" evidence="2">
    <location>
        <begin position="118"/>
        <end position="120"/>
    </location>
    <ligand>
        <name>biotin</name>
        <dbReference type="ChEBI" id="CHEBI:57586"/>
    </ligand>
</feature>
<dbReference type="InterPro" id="IPR036388">
    <property type="entry name" value="WH-like_DNA-bd_sf"/>
</dbReference>
<dbReference type="PROSITE" id="PS51733">
    <property type="entry name" value="BPL_LPL_CATALYTIC"/>
    <property type="match status" value="1"/>
</dbReference>
<keyword evidence="2" id="KW-0805">Transcription regulation</keyword>
<dbReference type="GO" id="GO:0006355">
    <property type="term" value="P:regulation of DNA-templated transcription"/>
    <property type="evidence" value="ECO:0007669"/>
    <property type="project" value="UniProtKB-UniRule"/>
</dbReference>
<comment type="function">
    <text evidence="2">Acts both as a biotin--[acetyl-CoA-carboxylase] ligase and a biotin-operon repressor. In the presence of ATP, BirA activates biotin to form the BirA-biotinyl-5'-adenylate (BirA-bio-5'-AMP or holoBirA) complex. HoloBirA can either transfer the biotinyl moiety to the biotin carboxyl carrier protein (BCCP) subunit of acetyl-CoA carboxylase, or bind to the biotin operator site and inhibit transcription of the operon.</text>
</comment>
<keyword evidence="2" id="KW-0678">Repressor</keyword>
<keyword evidence="5" id="KW-1185">Reference proteome</keyword>
<accession>N6X0E7</accession>
<dbReference type="InterPro" id="IPR011991">
    <property type="entry name" value="ArsR-like_HTH"/>
</dbReference>
<keyword evidence="2" id="KW-0092">Biotin</keyword>
<feature type="binding site" evidence="2">
    <location>
        <begin position="90"/>
        <end position="92"/>
    </location>
    <ligand>
        <name>biotin</name>
        <dbReference type="ChEBI" id="CHEBI:57586"/>
    </ligand>
</feature>
<feature type="binding site" evidence="2">
    <location>
        <position position="185"/>
    </location>
    <ligand>
        <name>biotin</name>
        <dbReference type="ChEBI" id="CHEBI:57586"/>
    </ligand>
</feature>
<dbReference type="PANTHER" id="PTHR12835">
    <property type="entry name" value="BIOTIN PROTEIN LIGASE"/>
    <property type="match status" value="1"/>
</dbReference>
<dbReference type="GO" id="GO:0003677">
    <property type="term" value="F:DNA binding"/>
    <property type="evidence" value="ECO:0007669"/>
    <property type="project" value="UniProtKB-UniRule"/>
</dbReference>
<dbReference type="SUPFAM" id="SSF50037">
    <property type="entry name" value="C-terminal domain of transcriptional repressors"/>
    <property type="match status" value="1"/>
</dbReference>
<dbReference type="EC" id="6.3.4.15" evidence="2"/>
<dbReference type="NCBIfam" id="TIGR00121">
    <property type="entry name" value="birA_ligase"/>
    <property type="match status" value="1"/>
</dbReference>
<dbReference type="InterPro" id="IPR045864">
    <property type="entry name" value="aa-tRNA-synth_II/BPL/LPL"/>
</dbReference>
<dbReference type="CDD" id="cd00090">
    <property type="entry name" value="HTH_ARSR"/>
    <property type="match status" value="1"/>
</dbReference>
<dbReference type="InterPro" id="IPR036390">
    <property type="entry name" value="WH_DNA-bd_sf"/>
</dbReference>
<dbReference type="InterPro" id="IPR013196">
    <property type="entry name" value="HTH_11"/>
</dbReference>
<name>N6X0E7_9GAMM</name>
<dbReference type="Proteomes" id="UP000013165">
    <property type="component" value="Unassembled WGS sequence"/>
</dbReference>
<proteinExistence type="inferred from homology"/>
<dbReference type="Gene3D" id="2.30.30.100">
    <property type="match status" value="1"/>
</dbReference>
<comment type="similarity">
    <text evidence="2">Belongs to the biotin--protein ligase family.</text>
</comment>
<evidence type="ECO:0000313" key="5">
    <source>
        <dbReference type="Proteomes" id="UP000013165"/>
    </source>
</evidence>